<reference evidence="2" key="1">
    <citation type="submission" date="2020-08" db="EMBL/GenBank/DDBJ databases">
        <title>Genome public.</title>
        <authorList>
            <person name="Liu C."/>
            <person name="Sun Q."/>
        </authorList>
    </citation>
    <scope>NUCLEOTIDE SEQUENCE</scope>
    <source>
        <strain evidence="2">BX21</strain>
    </source>
</reference>
<sequence length="90" mass="10280">MALLIRSLSIFVELIEALIIIRIFMSIFRINFNTTLGRLVYELTEPILSPSKRLLDKIGLGRGMFDFSPWVSILILRILTAIIISFLGQL</sequence>
<keyword evidence="1" id="KW-0812">Transmembrane</keyword>
<keyword evidence="1" id="KW-1133">Transmembrane helix</keyword>
<dbReference type="Proteomes" id="UP000601171">
    <property type="component" value="Unassembled WGS sequence"/>
</dbReference>
<organism evidence="2 3">
    <name type="scientific">Paratissierella segnis</name>
    <dbReference type="NCBI Taxonomy" id="2763679"/>
    <lineage>
        <taxon>Bacteria</taxon>
        <taxon>Bacillati</taxon>
        <taxon>Bacillota</taxon>
        <taxon>Tissierellia</taxon>
        <taxon>Tissierellales</taxon>
        <taxon>Tissierellaceae</taxon>
        <taxon>Paratissierella</taxon>
    </lineage>
</organism>
<evidence type="ECO:0000313" key="2">
    <source>
        <dbReference type="EMBL" id="MBC8588654.1"/>
    </source>
</evidence>
<gene>
    <name evidence="2" type="ORF">H8707_10485</name>
</gene>
<dbReference type="Pfam" id="PF02325">
    <property type="entry name" value="CCB3_YggT"/>
    <property type="match status" value="1"/>
</dbReference>
<dbReference type="GO" id="GO:0016020">
    <property type="term" value="C:membrane"/>
    <property type="evidence" value="ECO:0007669"/>
    <property type="project" value="InterPro"/>
</dbReference>
<dbReference type="AlphaFoldDB" id="A0A926EYK5"/>
<keyword evidence="3" id="KW-1185">Reference proteome</keyword>
<proteinExistence type="predicted"/>
<dbReference type="RefSeq" id="WP_262430110.1">
    <property type="nucleotide sequence ID" value="NZ_JACRTG010000025.1"/>
</dbReference>
<evidence type="ECO:0000313" key="3">
    <source>
        <dbReference type="Proteomes" id="UP000601171"/>
    </source>
</evidence>
<dbReference type="EMBL" id="JACRTG010000025">
    <property type="protein sequence ID" value="MBC8588654.1"/>
    <property type="molecule type" value="Genomic_DNA"/>
</dbReference>
<evidence type="ECO:0000256" key="1">
    <source>
        <dbReference type="SAM" id="Phobius"/>
    </source>
</evidence>
<feature type="transmembrane region" description="Helical" evidence="1">
    <location>
        <begin position="7"/>
        <end position="28"/>
    </location>
</feature>
<keyword evidence="1" id="KW-0472">Membrane</keyword>
<accession>A0A926EYK5</accession>
<protein>
    <submittedName>
        <fullName evidence="2">YggT family protein</fullName>
    </submittedName>
</protein>
<dbReference type="InterPro" id="IPR003425">
    <property type="entry name" value="CCB3/YggT"/>
</dbReference>
<name>A0A926EYK5_9FIRM</name>
<comment type="caution">
    <text evidence="2">The sequence shown here is derived from an EMBL/GenBank/DDBJ whole genome shotgun (WGS) entry which is preliminary data.</text>
</comment>
<feature type="transmembrane region" description="Helical" evidence="1">
    <location>
        <begin position="67"/>
        <end position="87"/>
    </location>
</feature>